<sequence length="949" mass="102233">MRSSTSADPLYPFVHYFPSLSWLFRPEMTRQLSGGNIHLLNLSRRATQSQRGLLDGGDPTEFDTTDPLRLWIIQVGIIIAMTSFLAAGLRRFRQPKVFAEILGGILLGPSGLGRIPGFTEHIFPPQSIPYLSLVANIGLCLFLFLVGLGIDVSQIRKTAKLSVIVTLFGTVIPFGVGCGIALPLYNTFIKIGAPQADTTLTGPDGHGVPFTHFMLFTGVAFSVTGFPVVCRILAELNLWNTTVGVVSLWSGVATSVVGWILLVLSVALVNADSGLTALWSLFLCIAWTVFMSIPVRKAMLWLAIRTGSTERGPTTLFMTVTILVMFGSSFFIDIIGVNAIFGALIAGLAIPREGHLSIILKEKMEDIVSIVFIPLYFALSGLSTDLGLLDNGITWAFTVSIIFLAFASKFSGSTLASYYLSNVNLREASTIGALMSCKGLVELIVLNVGLSAGILNNRVFSMFVLEALTLTFTTTPMVEMLYPPRFRVVPGLKNAVDLQPDVDSSRDQQNPTDWKAHDGVHGVGRVRQRFAVVLQKFDHLPAAMTATHSVPAGSLLPPHHSTHLSIVRLVEMTERTADMVTTSAPIVSPSVDPLLSTYQTFVSITAGRTGGQSGLTMSDIVEVVPAADKARIVGQYMERENAEVVLISWTFDASSSSPTVVSSPKLPNPFGSLFGNLADSRATSSQTQFVYDMFNQVGRIKAVLLYLDTSKSRQNSGVEYTPSAIPTTQHLFCPFFGGADGRLALEMVVQMCMREDVTATVVRLSKVEDTRNDLTSIEEVRRTSTETVSNRLSSIAFSNSSETVLGDPESIARLQNGVLDELAWAQCVNSGLTRETAKTSWEVQLVEALGRITFKEVKSSVLLKAAVDEAQEVVDTNKDGRVVVVMGRSGLRVDEELNGLHHDGMPSPGIGAGLGADTRKAIGGVASSFILANVGDGVLVAQAGSEAQI</sequence>
<gene>
    <name evidence="1" type="ORF">BDN72DRAFT_822745</name>
</gene>
<dbReference type="Proteomes" id="UP000308600">
    <property type="component" value="Unassembled WGS sequence"/>
</dbReference>
<protein>
    <submittedName>
        <fullName evidence="1">Uncharacterized protein</fullName>
    </submittedName>
</protein>
<proteinExistence type="predicted"/>
<accession>A0ACD3AND5</accession>
<dbReference type="EMBL" id="ML208383">
    <property type="protein sequence ID" value="TFK67164.1"/>
    <property type="molecule type" value="Genomic_DNA"/>
</dbReference>
<keyword evidence="2" id="KW-1185">Reference proteome</keyword>
<organism evidence="1 2">
    <name type="scientific">Pluteus cervinus</name>
    <dbReference type="NCBI Taxonomy" id="181527"/>
    <lineage>
        <taxon>Eukaryota</taxon>
        <taxon>Fungi</taxon>
        <taxon>Dikarya</taxon>
        <taxon>Basidiomycota</taxon>
        <taxon>Agaricomycotina</taxon>
        <taxon>Agaricomycetes</taxon>
        <taxon>Agaricomycetidae</taxon>
        <taxon>Agaricales</taxon>
        <taxon>Pluteineae</taxon>
        <taxon>Pluteaceae</taxon>
        <taxon>Pluteus</taxon>
    </lineage>
</organism>
<name>A0ACD3AND5_9AGAR</name>
<evidence type="ECO:0000313" key="1">
    <source>
        <dbReference type="EMBL" id="TFK67164.1"/>
    </source>
</evidence>
<evidence type="ECO:0000313" key="2">
    <source>
        <dbReference type="Proteomes" id="UP000308600"/>
    </source>
</evidence>
<reference evidence="1 2" key="1">
    <citation type="journal article" date="2019" name="Nat. Ecol. Evol.">
        <title>Megaphylogeny resolves global patterns of mushroom evolution.</title>
        <authorList>
            <person name="Varga T."/>
            <person name="Krizsan K."/>
            <person name="Foldi C."/>
            <person name="Dima B."/>
            <person name="Sanchez-Garcia M."/>
            <person name="Sanchez-Ramirez S."/>
            <person name="Szollosi G.J."/>
            <person name="Szarkandi J.G."/>
            <person name="Papp V."/>
            <person name="Albert L."/>
            <person name="Andreopoulos W."/>
            <person name="Angelini C."/>
            <person name="Antonin V."/>
            <person name="Barry K.W."/>
            <person name="Bougher N.L."/>
            <person name="Buchanan P."/>
            <person name="Buyck B."/>
            <person name="Bense V."/>
            <person name="Catcheside P."/>
            <person name="Chovatia M."/>
            <person name="Cooper J."/>
            <person name="Damon W."/>
            <person name="Desjardin D."/>
            <person name="Finy P."/>
            <person name="Geml J."/>
            <person name="Haridas S."/>
            <person name="Hughes K."/>
            <person name="Justo A."/>
            <person name="Karasinski D."/>
            <person name="Kautmanova I."/>
            <person name="Kiss B."/>
            <person name="Kocsube S."/>
            <person name="Kotiranta H."/>
            <person name="LaButti K.M."/>
            <person name="Lechner B.E."/>
            <person name="Liimatainen K."/>
            <person name="Lipzen A."/>
            <person name="Lukacs Z."/>
            <person name="Mihaltcheva S."/>
            <person name="Morgado L.N."/>
            <person name="Niskanen T."/>
            <person name="Noordeloos M.E."/>
            <person name="Ohm R.A."/>
            <person name="Ortiz-Santana B."/>
            <person name="Ovrebo C."/>
            <person name="Racz N."/>
            <person name="Riley R."/>
            <person name="Savchenko A."/>
            <person name="Shiryaev A."/>
            <person name="Soop K."/>
            <person name="Spirin V."/>
            <person name="Szebenyi C."/>
            <person name="Tomsovsky M."/>
            <person name="Tulloss R.E."/>
            <person name="Uehling J."/>
            <person name="Grigoriev I.V."/>
            <person name="Vagvolgyi C."/>
            <person name="Papp T."/>
            <person name="Martin F.M."/>
            <person name="Miettinen O."/>
            <person name="Hibbett D.S."/>
            <person name="Nagy L.G."/>
        </authorList>
    </citation>
    <scope>NUCLEOTIDE SEQUENCE [LARGE SCALE GENOMIC DNA]</scope>
    <source>
        <strain evidence="1 2">NL-1719</strain>
    </source>
</reference>